<dbReference type="OrthoDB" id="1683854at2"/>
<evidence type="ECO:0000256" key="1">
    <source>
        <dbReference type="SAM" id="MobiDB-lite"/>
    </source>
</evidence>
<keyword evidence="2" id="KW-0812">Transmembrane</keyword>
<keyword evidence="2" id="KW-0472">Membrane</keyword>
<dbReference type="RefSeq" id="WP_093691833.1">
    <property type="nucleotide sequence ID" value="NZ_FNBU01000030.1"/>
</dbReference>
<name>A0A1G7NYW1_9FIRM</name>
<dbReference type="Gene3D" id="2.30.30.830">
    <property type="match status" value="1"/>
</dbReference>
<reference evidence="4" key="1">
    <citation type="submission" date="2016-10" db="EMBL/GenBank/DDBJ databases">
        <authorList>
            <person name="Varghese N."/>
            <person name="Submissions S."/>
        </authorList>
    </citation>
    <scope>NUCLEOTIDE SEQUENCE [LARGE SCALE GENOMIC DNA]</scope>
    <source>
        <strain evidence="4">DSM 23256</strain>
    </source>
</reference>
<feature type="compositionally biased region" description="Low complexity" evidence="1">
    <location>
        <begin position="77"/>
        <end position="92"/>
    </location>
</feature>
<evidence type="ECO:0000256" key="2">
    <source>
        <dbReference type="SAM" id="Phobius"/>
    </source>
</evidence>
<evidence type="ECO:0000313" key="4">
    <source>
        <dbReference type="Proteomes" id="UP000243333"/>
    </source>
</evidence>
<gene>
    <name evidence="3" type="ORF">SAMN05660235_02765</name>
</gene>
<dbReference type="EMBL" id="FNBU01000030">
    <property type="protein sequence ID" value="SDF79174.1"/>
    <property type="molecule type" value="Genomic_DNA"/>
</dbReference>
<dbReference type="Proteomes" id="UP000243333">
    <property type="component" value="Unassembled WGS sequence"/>
</dbReference>
<proteinExistence type="predicted"/>
<feature type="region of interest" description="Disordered" evidence="1">
    <location>
        <begin position="77"/>
        <end position="107"/>
    </location>
</feature>
<sequence length="169" mass="17168">MDLGAFLAQFITKRRLAALLAIGAIVAGAAYYVKTSQPAEAPPPPGKPAAGSVTIKPVMPKGYQTGVALRDPFALSATQQPASAAQPTGTPAPETPEAKQAGKGQAARPVLTGVVTGGSAKAAIIRYGGESRSYQVDEFVGPYQLLAIAEDAVTLQGPDGKLVLAVGKE</sequence>
<keyword evidence="4" id="KW-1185">Reference proteome</keyword>
<keyword evidence="2" id="KW-1133">Transmembrane helix</keyword>
<evidence type="ECO:0000313" key="3">
    <source>
        <dbReference type="EMBL" id="SDF79174.1"/>
    </source>
</evidence>
<protein>
    <submittedName>
        <fullName evidence="3">Uncharacterized protein</fullName>
    </submittedName>
</protein>
<accession>A0A1G7NYW1</accession>
<dbReference type="STRING" id="1123285.SAMN05660235_02765"/>
<dbReference type="AlphaFoldDB" id="A0A1G7NYW1"/>
<organism evidence="3 4">
    <name type="scientific">Sporolituus thermophilus DSM 23256</name>
    <dbReference type="NCBI Taxonomy" id="1123285"/>
    <lineage>
        <taxon>Bacteria</taxon>
        <taxon>Bacillati</taxon>
        <taxon>Bacillota</taxon>
        <taxon>Negativicutes</taxon>
        <taxon>Selenomonadales</taxon>
        <taxon>Sporomusaceae</taxon>
        <taxon>Sporolituus</taxon>
    </lineage>
</organism>
<feature type="transmembrane region" description="Helical" evidence="2">
    <location>
        <begin position="16"/>
        <end position="33"/>
    </location>
</feature>